<protein>
    <recommendedName>
        <fullName evidence="3">Nucleoporin GLE1</fullName>
    </recommendedName>
</protein>
<evidence type="ECO:0000313" key="1">
    <source>
        <dbReference type="EMBL" id="CAD5218826.1"/>
    </source>
</evidence>
<reference evidence="1" key="1">
    <citation type="submission" date="2020-09" db="EMBL/GenBank/DDBJ databases">
        <authorList>
            <person name="Kikuchi T."/>
        </authorList>
    </citation>
    <scope>NUCLEOTIDE SEQUENCE</scope>
    <source>
        <strain evidence="1">SH1</strain>
    </source>
</reference>
<evidence type="ECO:0008006" key="3">
    <source>
        <dbReference type="Google" id="ProtNLM"/>
    </source>
</evidence>
<sequence>MLGRRRKLQEAKPFKEVEGEIRGFIEAQKEQELKKLCKTYKERLDEDLDASFSRDFEVSLRDIRRMELDKWATIKNERLNQSANKSLNVSFPSPKPSLPKESDTVEFNHELFHTKVLIEKLKASGGKTVFSSLENQPKVVEKALLQKTDSILKPEAVASLLPSEDASVKASFTVGALAGEDKSSVGFGDSKGSINLLGTSGILGNASTAHASFVTSTPLAGSPNVKQEGEPTPVKPAVIPPSLSTQQTVTAQPAELKQKFDGYIQKLVSDHKTLRAKLTKFRKEPESAKFCNSLKRIINEQIDVTTSKDYNDIKRISMAHNFFESLFNGSPVRGSGDEGEVRLDLANEIAVEYTIAWICERYTKLVATDGDLIETIATIFTMLIRLNSVIRERLMASIVSTSVLLKINNDEIIKKVTELGNIPAEESSVWLPEESNKVRLLLKVCLYTRSLASNTLDPDSLINTLLRTALFTEPVPISTCFILTAIIQIYKKAYVFGPQTPEHGKRIQELMEMDWTSVLASYKANIQKPEAWNVLESRQNVCLQQLKSAIQEPK</sequence>
<dbReference type="OrthoDB" id="10452194at2759"/>
<accession>A0A811KSQ1</accession>
<name>A0A811KSQ1_9BILA</name>
<dbReference type="Proteomes" id="UP000614601">
    <property type="component" value="Unassembled WGS sequence"/>
</dbReference>
<keyword evidence="2" id="KW-1185">Reference proteome</keyword>
<dbReference type="AlphaFoldDB" id="A0A811KSQ1"/>
<dbReference type="EMBL" id="CAJFDH010000004">
    <property type="protein sequence ID" value="CAD5218826.1"/>
    <property type="molecule type" value="Genomic_DNA"/>
</dbReference>
<proteinExistence type="predicted"/>
<gene>
    <name evidence="1" type="ORF">BOKJ2_LOCUS8036</name>
</gene>
<organism evidence="1 2">
    <name type="scientific">Bursaphelenchus okinawaensis</name>
    <dbReference type="NCBI Taxonomy" id="465554"/>
    <lineage>
        <taxon>Eukaryota</taxon>
        <taxon>Metazoa</taxon>
        <taxon>Ecdysozoa</taxon>
        <taxon>Nematoda</taxon>
        <taxon>Chromadorea</taxon>
        <taxon>Rhabditida</taxon>
        <taxon>Tylenchina</taxon>
        <taxon>Tylenchomorpha</taxon>
        <taxon>Aphelenchoidea</taxon>
        <taxon>Aphelenchoididae</taxon>
        <taxon>Bursaphelenchus</taxon>
    </lineage>
</organism>
<evidence type="ECO:0000313" key="2">
    <source>
        <dbReference type="Proteomes" id="UP000614601"/>
    </source>
</evidence>
<comment type="caution">
    <text evidence="1">The sequence shown here is derived from an EMBL/GenBank/DDBJ whole genome shotgun (WGS) entry which is preliminary data.</text>
</comment>
<dbReference type="Proteomes" id="UP000783686">
    <property type="component" value="Unassembled WGS sequence"/>
</dbReference>
<dbReference type="EMBL" id="CAJFCW020000004">
    <property type="protein sequence ID" value="CAG9111875.1"/>
    <property type="molecule type" value="Genomic_DNA"/>
</dbReference>